<comment type="caution">
    <text evidence="7">The sequence shown here is derived from an EMBL/GenBank/DDBJ whole genome shotgun (WGS) entry which is preliminary data.</text>
</comment>
<dbReference type="InterPro" id="IPR002078">
    <property type="entry name" value="Sigma_54_int"/>
</dbReference>
<dbReference type="Pfam" id="PF02954">
    <property type="entry name" value="HTH_8"/>
    <property type="match status" value="1"/>
</dbReference>
<keyword evidence="4" id="KW-0238">DNA-binding</keyword>
<dbReference type="PROSITE" id="PS00688">
    <property type="entry name" value="SIGMA54_INTERACT_3"/>
    <property type="match status" value="1"/>
</dbReference>
<dbReference type="InterPro" id="IPR058031">
    <property type="entry name" value="AAA_lid_NorR"/>
</dbReference>
<dbReference type="InterPro" id="IPR002197">
    <property type="entry name" value="HTH_Fis"/>
</dbReference>
<accession>A0A0M0LKK9</accession>
<evidence type="ECO:0000256" key="1">
    <source>
        <dbReference type="ARBA" id="ARBA00022741"/>
    </source>
</evidence>
<dbReference type="Gene3D" id="1.10.8.60">
    <property type="match status" value="1"/>
</dbReference>
<dbReference type="InterPro" id="IPR025943">
    <property type="entry name" value="Sigma_54_int_dom_ATP-bd_2"/>
</dbReference>
<dbReference type="GO" id="GO:0005524">
    <property type="term" value="F:ATP binding"/>
    <property type="evidence" value="ECO:0007669"/>
    <property type="project" value="UniProtKB-KW"/>
</dbReference>
<dbReference type="SUPFAM" id="SSF52540">
    <property type="entry name" value="P-loop containing nucleoside triphosphate hydrolases"/>
    <property type="match status" value="1"/>
</dbReference>
<evidence type="ECO:0000313" key="8">
    <source>
        <dbReference type="Proteomes" id="UP000036867"/>
    </source>
</evidence>
<dbReference type="Gene3D" id="3.30.450.40">
    <property type="match status" value="1"/>
</dbReference>
<keyword evidence="5" id="KW-0804">Transcription</keyword>
<dbReference type="CDD" id="cd00009">
    <property type="entry name" value="AAA"/>
    <property type="match status" value="1"/>
</dbReference>
<dbReference type="Pfam" id="PF00158">
    <property type="entry name" value="Sigma54_activat"/>
    <property type="match status" value="1"/>
</dbReference>
<dbReference type="PROSITE" id="PS50045">
    <property type="entry name" value="SIGMA54_INTERACT_4"/>
    <property type="match status" value="1"/>
</dbReference>
<keyword evidence="8" id="KW-1185">Reference proteome</keyword>
<dbReference type="PANTHER" id="PTHR32071:SF57">
    <property type="entry name" value="C4-DICARBOXYLATE TRANSPORT TRANSCRIPTIONAL REGULATORY PROTEIN DCTD"/>
    <property type="match status" value="1"/>
</dbReference>
<evidence type="ECO:0000256" key="4">
    <source>
        <dbReference type="ARBA" id="ARBA00023125"/>
    </source>
</evidence>
<dbReference type="Pfam" id="PF25601">
    <property type="entry name" value="AAA_lid_14"/>
    <property type="match status" value="1"/>
</dbReference>
<dbReference type="OrthoDB" id="9771372at2"/>
<evidence type="ECO:0000256" key="2">
    <source>
        <dbReference type="ARBA" id="ARBA00022840"/>
    </source>
</evidence>
<evidence type="ECO:0000259" key="6">
    <source>
        <dbReference type="PROSITE" id="PS50045"/>
    </source>
</evidence>
<dbReference type="Proteomes" id="UP000036867">
    <property type="component" value="Unassembled WGS sequence"/>
</dbReference>
<feature type="domain" description="Sigma-54 factor interaction" evidence="6">
    <location>
        <begin position="348"/>
        <end position="578"/>
    </location>
</feature>
<reference evidence="8" key="1">
    <citation type="submission" date="2015-08" db="EMBL/GenBank/DDBJ databases">
        <title>Fjat-10028 dsm 16317.</title>
        <authorList>
            <person name="Liu B."/>
            <person name="Wang J."/>
            <person name="Zhu Y."/>
            <person name="Liu G."/>
            <person name="Chen Q."/>
            <person name="Chen Z."/>
            <person name="Lan J."/>
            <person name="Che J."/>
            <person name="Ge C."/>
            <person name="Shi H."/>
            <person name="Pan Z."/>
            <person name="Liu X."/>
        </authorList>
    </citation>
    <scope>NUCLEOTIDE SEQUENCE [LARGE SCALE GENOMIC DNA]</scope>
    <source>
        <strain evidence="8">DSM 16317</strain>
    </source>
</reference>
<sequence>MSLVPFSNPVSKNDIVLLGKKYHEKWENFFYNPLQIEKQPTELTEVRDVILQSWNRSKQYKDLNPMIQGSVKNISDEELKEIRGKNEVFHLAQPVLKQAGQELSNDKHVLMFCDSDGIIIDHYGALPLARHIGNSVNANNGAQWSERWAGTNAIGTSIILKQPVQIFSSEHFSHSCHEWVCSSAPILDPLTSELLGIINLSTTSDSYNTLSMMKAIGIVNKIERNLFHNYYQAREMLQNIYIEAMRKWKNQIVILCNSKGEILRINSDLQGDDITSLMSCTVENNELTTKKEWEDEVTLHGSQYRAIYKKILWYDRFIGLISILEKKNRISHSTANHKHYAKYSFQSLVGKSEAFKSTIQLARVAASSDSNVLITGDSGTGKELMASAIHQASNRSDYPFIALNCAAIPKDLLPSELFGYVAGAFTGANPKGSIGKFELANKGTLFLDELGDMPLDSQVQLLRVIQEQEIIRIGDKTRIPIDVRVIAATNKNLPEEIVTGKFRNDLYYRLNVFHIELPELRHRSEDVPLLAENFVKKFTIKKHHGPYQITKEVVGILRNYFWPGNIRELENAMEYAVNFSVNGIITPESLPKHIHNQLTLPINTVKINPVNQAELDWIISVLKRSQMNVTDAAKKLNMSRSTLYRKLKKMGYDIKSLKQQK</sequence>
<name>A0A0M0LKK9_9BACL</name>
<dbReference type="GO" id="GO:0006355">
    <property type="term" value="P:regulation of DNA-templated transcription"/>
    <property type="evidence" value="ECO:0007669"/>
    <property type="project" value="InterPro"/>
</dbReference>
<proteinExistence type="predicted"/>
<dbReference type="InterPro" id="IPR029016">
    <property type="entry name" value="GAF-like_dom_sf"/>
</dbReference>
<dbReference type="InterPro" id="IPR009057">
    <property type="entry name" value="Homeodomain-like_sf"/>
</dbReference>
<protein>
    <recommendedName>
        <fullName evidence="6">Sigma-54 factor interaction domain-containing protein</fullName>
    </recommendedName>
</protein>
<gene>
    <name evidence="7" type="ORF">AMD00_03885</name>
</gene>
<keyword evidence="2" id="KW-0067">ATP-binding</keyword>
<dbReference type="PROSITE" id="PS00675">
    <property type="entry name" value="SIGMA54_INTERACT_1"/>
    <property type="match status" value="1"/>
</dbReference>
<dbReference type="InterPro" id="IPR003593">
    <property type="entry name" value="AAA+_ATPase"/>
</dbReference>
<organism evidence="7 8">
    <name type="scientific">Viridibacillus arvi</name>
    <dbReference type="NCBI Taxonomy" id="263475"/>
    <lineage>
        <taxon>Bacteria</taxon>
        <taxon>Bacillati</taxon>
        <taxon>Bacillota</taxon>
        <taxon>Bacilli</taxon>
        <taxon>Bacillales</taxon>
        <taxon>Caryophanaceae</taxon>
        <taxon>Viridibacillus</taxon>
    </lineage>
</organism>
<evidence type="ECO:0000256" key="3">
    <source>
        <dbReference type="ARBA" id="ARBA00023015"/>
    </source>
</evidence>
<dbReference type="PROSITE" id="PS00676">
    <property type="entry name" value="SIGMA54_INTERACT_2"/>
    <property type="match status" value="1"/>
</dbReference>
<dbReference type="PRINTS" id="PR01590">
    <property type="entry name" value="HTHFIS"/>
</dbReference>
<dbReference type="PANTHER" id="PTHR32071">
    <property type="entry name" value="TRANSCRIPTIONAL REGULATORY PROTEIN"/>
    <property type="match status" value="1"/>
</dbReference>
<evidence type="ECO:0000313" key="7">
    <source>
        <dbReference type="EMBL" id="KOO51615.1"/>
    </source>
</evidence>
<dbReference type="Gene3D" id="1.10.10.60">
    <property type="entry name" value="Homeodomain-like"/>
    <property type="match status" value="1"/>
</dbReference>
<dbReference type="STRING" id="263475.AMD00_03885"/>
<evidence type="ECO:0000256" key="5">
    <source>
        <dbReference type="ARBA" id="ARBA00023163"/>
    </source>
</evidence>
<dbReference type="Gene3D" id="3.40.50.300">
    <property type="entry name" value="P-loop containing nucleotide triphosphate hydrolases"/>
    <property type="match status" value="1"/>
</dbReference>
<dbReference type="InterPro" id="IPR027417">
    <property type="entry name" value="P-loop_NTPase"/>
</dbReference>
<keyword evidence="1" id="KW-0547">Nucleotide-binding</keyword>
<dbReference type="GO" id="GO:0043565">
    <property type="term" value="F:sequence-specific DNA binding"/>
    <property type="evidence" value="ECO:0007669"/>
    <property type="project" value="InterPro"/>
</dbReference>
<dbReference type="EMBL" id="LILB01000001">
    <property type="protein sequence ID" value="KOO51615.1"/>
    <property type="molecule type" value="Genomic_DNA"/>
</dbReference>
<dbReference type="InterPro" id="IPR025944">
    <property type="entry name" value="Sigma_54_int_dom_CS"/>
</dbReference>
<dbReference type="FunFam" id="3.40.50.300:FF:000006">
    <property type="entry name" value="DNA-binding transcriptional regulator NtrC"/>
    <property type="match status" value="1"/>
</dbReference>
<dbReference type="SMART" id="SM00382">
    <property type="entry name" value="AAA"/>
    <property type="match status" value="1"/>
</dbReference>
<dbReference type="RefSeq" id="WP_053415761.1">
    <property type="nucleotide sequence ID" value="NZ_LILB01000001.1"/>
</dbReference>
<dbReference type="GeneID" id="301135245"/>
<dbReference type="AlphaFoldDB" id="A0A0M0LKK9"/>
<keyword evidence="3" id="KW-0805">Transcription regulation</keyword>
<dbReference type="SUPFAM" id="SSF46689">
    <property type="entry name" value="Homeodomain-like"/>
    <property type="match status" value="1"/>
</dbReference>
<dbReference type="InterPro" id="IPR025662">
    <property type="entry name" value="Sigma_54_int_dom_ATP-bd_1"/>
</dbReference>